<evidence type="ECO:0000256" key="2">
    <source>
        <dbReference type="ARBA" id="ARBA00022475"/>
    </source>
</evidence>
<dbReference type="AlphaFoldDB" id="A0A172U013"/>
<dbReference type="GO" id="GO:0016780">
    <property type="term" value="F:phosphotransferase activity, for other substituted phosphate groups"/>
    <property type="evidence" value="ECO:0007669"/>
    <property type="project" value="InterPro"/>
</dbReference>
<evidence type="ECO:0000256" key="1">
    <source>
        <dbReference type="ARBA" id="ARBA00004651"/>
    </source>
</evidence>
<dbReference type="Proteomes" id="UP000077177">
    <property type="component" value="Chromosome"/>
</dbReference>
<keyword evidence="4 8" id="KW-0812">Transmembrane</keyword>
<dbReference type="GO" id="GO:0071555">
    <property type="term" value="P:cell wall organization"/>
    <property type="evidence" value="ECO:0007669"/>
    <property type="project" value="TreeGrafter"/>
</dbReference>
<feature type="transmembrane region" description="Helical" evidence="8">
    <location>
        <begin position="320"/>
        <end position="340"/>
    </location>
</feature>
<dbReference type="RefSeq" id="WP_066407275.1">
    <property type="nucleotide sequence ID" value="NZ_CP011390.1"/>
</dbReference>
<dbReference type="InterPro" id="IPR000715">
    <property type="entry name" value="Glycosyl_transferase_4"/>
</dbReference>
<keyword evidence="7" id="KW-0460">Magnesium</keyword>
<dbReference type="KEGG" id="fla:SY85_20905"/>
<feature type="transmembrane region" description="Helical" evidence="8">
    <location>
        <begin position="6"/>
        <end position="25"/>
    </location>
</feature>
<dbReference type="EMBL" id="CP011390">
    <property type="protein sequence ID" value="ANE52572.1"/>
    <property type="molecule type" value="Genomic_DNA"/>
</dbReference>
<evidence type="ECO:0000256" key="5">
    <source>
        <dbReference type="ARBA" id="ARBA00022989"/>
    </source>
</evidence>
<feature type="transmembrane region" description="Helical" evidence="8">
    <location>
        <begin position="73"/>
        <end position="89"/>
    </location>
</feature>
<comment type="cofactor">
    <cofactor evidence="7">
        <name>Mg(2+)</name>
        <dbReference type="ChEBI" id="CHEBI:18420"/>
    </cofactor>
</comment>
<keyword evidence="10" id="KW-1185">Reference proteome</keyword>
<keyword evidence="6 8" id="KW-0472">Membrane</keyword>
<evidence type="ECO:0000313" key="9">
    <source>
        <dbReference type="EMBL" id="ANE52572.1"/>
    </source>
</evidence>
<dbReference type="PROSITE" id="PS01348">
    <property type="entry name" value="MRAY_2"/>
    <property type="match status" value="1"/>
</dbReference>
<keyword evidence="3 9" id="KW-0808">Transferase</keyword>
<feature type="binding site" evidence="7">
    <location>
        <position position="212"/>
    </location>
    <ligand>
        <name>Mg(2+)</name>
        <dbReference type="ChEBI" id="CHEBI:18420"/>
    </ligand>
</feature>
<gene>
    <name evidence="9" type="ORF">SY85_20905</name>
</gene>
<organism evidence="9 10">
    <name type="scientific">Flavisolibacter tropicus</name>
    <dbReference type="NCBI Taxonomy" id="1492898"/>
    <lineage>
        <taxon>Bacteria</taxon>
        <taxon>Pseudomonadati</taxon>
        <taxon>Bacteroidota</taxon>
        <taxon>Chitinophagia</taxon>
        <taxon>Chitinophagales</taxon>
        <taxon>Chitinophagaceae</taxon>
        <taxon>Flavisolibacter</taxon>
    </lineage>
</organism>
<dbReference type="GO" id="GO:0044038">
    <property type="term" value="P:cell wall macromolecule biosynthetic process"/>
    <property type="evidence" value="ECO:0007669"/>
    <property type="project" value="TreeGrafter"/>
</dbReference>
<keyword evidence="2" id="KW-1003">Cell membrane</keyword>
<dbReference type="CDD" id="cd06853">
    <property type="entry name" value="GT_WecA_like"/>
    <property type="match status" value="1"/>
</dbReference>
<dbReference type="PANTHER" id="PTHR22926:SF3">
    <property type="entry name" value="UNDECAPRENYL-PHOSPHATE ALPHA-N-ACETYLGLUCOSAMINYL 1-PHOSPHATE TRANSFERASE"/>
    <property type="match status" value="1"/>
</dbReference>
<comment type="subcellular location">
    <subcellularLocation>
        <location evidence="1">Cell membrane</location>
        <topology evidence="1">Multi-pass membrane protein</topology>
    </subcellularLocation>
</comment>
<feature type="transmembrane region" description="Helical" evidence="8">
    <location>
        <begin position="160"/>
        <end position="178"/>
    </location>
</feature>
<dbReference type="GO" id="GO:0009103">
    <property type="term" value="P:lipopolysaccharide biosynthetic process"/>
    <property type="evidence" value="ECO:0007669"/>
    <property type="project" value="TreeGrafter"/>
</dbReference>
<feature type="transmembrane region" description="Helical" evidence="8">
    <location>
        <begin position="215"/>
        <end position="233"/>
    </location>
</feature>
<reference evidence="10" key="1">
    <citation type="submission" date="2015-01" db="EMBL/GenBank/DDBJ databases">
        <title>Flavisolibacter sp./LCS9/ whole genome sequencing.</title>
        <authorList>
            <person name="Kim M.K."/>
            <person name="Srinivasan S."/>
            <person name="Lee J.-J."/>
        </authorList>
    </citation>
    <scope>NUCLEOTIDE SEQUENCE [LARGE SCALE GENOMIC DNA]</scope>
    <source>
        <strain evidence="10">LCS9</strain>
    </source>
</reference>
<evidence type="ECO:0000256" key="3">
    <source>
        <dbReference type="ARBA" id="ARBA00022679"/>
    </source>
</evidence>
<dbReference type="GO" id="GO:0005886">
    <property type="term" value="C:plasma membrane"/>
    <property type="evidence" value="ECO:0007669"/>
    <property type="project" value="UniProtKB-SubCell"/>
</dbReference>
<evidence type="ECO:0000256" key="8">
    <source>
        <dbReference type="SAM" id="Phobius"/>
    </source>
</evidence>
<dbReference type="OrthoDB" id="9783652at2"/>
<feature type="transmembrane region" description="Helical" evidence="8">
    <location>
        <begin position="295"/>
        <end position="314"/>
    </location>
</feature>
<evidence type="ECO:0000256" key="6">
    <source>
        <dbReference type="ARBA" id="ARBA00023136"/>
    </source>
</evidence>
<name>A0A172U013_9BACT</name>
<dbReference type="PANTHER" id="PTHR22926">
    <property type="entry name" value="PHOSPHO-N-ACETYLMURAMOYL-PENTAPEPTIDE-TRANSFERASE"/>
    <property type="match status" value="1"/>
</dbReference>
<dbReference type="PATRIC" id="fig|1492898.3.peg.4539"/>
<keyword evidence="5 8" id="KW-1133">Transmembrane helix</keyword>
<feature type="binding site" evidence="7">
    <location>
        <position position="152"/>
    </location>
    <ligand>
        <name>Mg(2+)</name>
        <dbReference type="ChEBI" id="CHEBI:18420"/>
    </ligand>
</feature>
<evidence type="ECO:0000256" key="4">
    <source>
        <dbReference type="ARBA" id="ARBA00022692"/>
    </source>
</evidence>
<evidence type="ECO:0000256" key="7">
    <source>
        <dbReference type="PIRSR" id="PIRSR600715-1"/>
    </source>
</evidence>
<dbReference type="Pfam" id="PF00953">
    <property type="entry name" value="Glycos_transf_4"/>
    <property type="match status" value="1"/>
</dbReference>
<feature type="transmembrane region" description="Helical" evidence="8">
    <location>
        <begin position="134"/>
        <end position="153"/>
    </location>
</feature>
<feature type="transmembrane region" description="Helical" evidence="8">
    <location>
        <begin position="184"/>
        <end position="203"/>
    </location>
</feature>
<dbReference type="InterPro" id="IPR018480">
    <property type="entry name" value="PNAcMuramoyl-5peptid_Trfase_CS"/>
</dbReference>
<feature type="transmembrane region" description="Helical" evidence="8">
    <location>
        <begin position="101"/>
        <end position="122"/>
    </location>
</feature>
<keyword evidence="7" id="KW-0479">Metal-binding</keyword>
<dbReference type="STRING" id="1492898.SY85_20905"/>
<feature type="transmembrane region" description="Helical" evidence="8">
    <location>
        <begin position="45"/>
        <end position="67"/>
    </location>
</feature>
<sequence length="377" mass="40839">MLHVLLTASVAFIITFFAIPAIITVAEQKKLFDIPDARKLHTRPIASLGGIGIFSGFFLASLLGISVKAYPEFQFFFAAATMIFFIGINDDMIVMSPMRKFIGQVVAAAVLIHLGEIRITSMHGLFGLEQLPDAVSLAFSYMTIIVIINAFNLIDGIDGLAGTLGMLTTSVFGTYFLMANMPAYAVLSFSMTGSLLAFLIFNYNPAKIFMGDTGSLLLGLVNAILAIKFISVADSTNVLLPMESAVAIGFSILMVPLSDTLRVFSIRILRGRSPFTPDRHHIHHLLLDRGLNHKYITLCCLLVNVFFIALAYFSRGLGPTYTLLLLCTVATVMLAALLLLKKPVAETAASAKPKSNALAVHTKVVPITKETAIAENE</sequence>
<evidence type="ECO:0000313" key="10">
    <source>
        <dbReference type="Proteomes" id="UP000077177"/>
    </source>
</evidence>
<protein>
    <submittedName>
        <fullName evidence="9">Glycosyl transferase</fullName>
    </submittedName>
</protein>
<feature type="transmembrane region" description="Helical" evidence="8">
    <location>
        <begin position="245"/>
        <end position="264"/>
    </location>
</feature>
<proteinExistence type="predicted"/>
<dbReference type="GO" id="GO:0046872">
    <property type="term" value="F:metal ion binding"/>
    <property type="evidence" value="ECO:0007669"/>
    <property type="project" value="UniProtKB-KW"/>
</dbReference>
<reference evidence="9 10" key="2">
    <citation type="journal article" date="2016" name="Int. J. Syst. Evol. Microbiol.">
        <title>Flavisolibacter tropicus sp. nov., isolated from tropical soil.</title>
        <authorList>
            <person name="Lee J.J."/>
            <person name="Kang M.S."/>
            <person name="Kim G.S."/>
            <person name="Lee C.S."/>
            <person name="Lim S."/>
            <person name="Lee J."/>
            <person name="Roh S.H."/>
            <person name="Kang H."/>
            <person name="Ha J.M."/>
            <person name="Bae S."/>
            <person name="Jung H.Y."/>
            <person name="Kim M.K."/>
        </authorList>
    </citation>
    <scope>NUCLEOTIDE SEQUENCE [LARGE SCALE GENOMIC DNA]</scope>
    <source>
        <strain evidence="9 10">LCS9</strain>
    </source>
</reference>
<accession>A0A172U013</accession>